<evidence type="ECO:0000313" key="4">
    <source>
        <dbReference type="Proteomes" id="UP000812440"/>
    </source>
</evidence>
<evidence type="ECO:0000313" key="3">
    <source>
        <dbReference type="EMBL" id="KAG8429090.1"/>
    </source>
</evidence>
<dbReference type="GO" id="GO:0000978">
    <property type="term" value="F:RNA polymerase II cis-regulatory region sequence-specific DNA binding"/>
    <property type="evidence" value="ECO:0007669"/>
    <property type="project" value="TreeGrafter"/>
</dbReference>
<dbReference type="OrthoDB" id="8956847at2759"/>
<dbReference type="PANTHER" id="PTHR32345">
    <property type="entry name" value="MYB-RELATED TRANSCRIPTION FACTOR, PARTNER OF PROFILIN"/>
    <property type="match status" value="1"/>
</dbReference>
<feature type="compositionally biased region" description="Basic and acidic residues" evidence="1">
    <location>
        <begin position="49"/>
        <end position="71"/>
    </location>
</feature>
<dbReference type="InterPro" id="IPR052870">
    <property type="entry name" value="Myb-related_repressor"/>
</dbReference>
<organism evidence="3 4">
    <name type="scientific">Hymenochirus boettgeri</name>
    <name type="common">Congo dwarf clawed frog</name>
    <dbReference type="NCBI Taxonomy" id="247094"/>
    <lineage>
        <taxon>Eukaryota</taxon>
        <taxon>Metazoa</taxon>
        <taxon>Chordata</taxon>
        <taxon>Craniata</taxon>
        <taxon>Vertebrata</taxon>
        <taxon>Euteleostomi</taxon>
        <taxon>Amphibia</taxon>
        <taxon>Batrachia</taxon>
        <taxon>Anura</taxon>
        <taxon>Pipoidea</taxon>
        <taxon>Pipidae</taxon>
        <taxon>Pipinae</taxon>
        <taxon>Hymenochirus</taxon>
    </lineage>
</organism>
<keyword evidence="4" id="KW-1185">Reference proteome</keyword>
<evidence type="ECO:0000259" key="2">
    <source>
        <dbReference type="Pfam" id="PF13873"/>
    </source>
</evidence>
<feature type="domain" description="Myb/SANT-like DNA-binding" evidence="2">
    <location>
        <begin position="73"/>
        <end position="150"/>
    </location>
</feature>
<dbReference type="PANTHER" id="PTHR32345:SF3">
    <property type="entry name" value="MYB-RELATED TRANSCRIPTION FACTOR, PARTNER OF PROFILIN"/>
    <property type="match status" value="1"/>
</dbReference>
<dbReference type="AlphaFoldDB" id="A0A8T2IDC3"/>
<dbReference type="GO" id="GO:0005634">
    <property type="term" value="C:nucleus"/>
    <property type="evidence" value="ECO:0007669"/>
    <property type="project" value="TreeGrafter"/>
</dbReference>
<name>A0A8T2IDC3_9PIPI</name>
<sequence length="204" mass="23850">DCFHSKAEVTVKIEPEEQQEMWHPERNLELEISPRAHAALPITSRHPGHTRERGELRPIRGERGPVPERERQRSFKFTEEENDILIRKILENYDKILGKLATRTSTTEKAAIWRNIAAAVNGVSAYTRTTMQCKKRYADIKKKVKEKMAKQRRHQSRAASRHWVAVSFWPYEKYLMRLISCENELIAPDTNQGTLMIQEQIMSV</sequence>
<dbReference type="Pfam" id="PF13873">
    <property type="entry name" value="Myb_DNA-bind_5"/>
    <property type="match status" value="1"/>
</dbReference>
<dbReference type="EMBL" id="JAACNH010013678">
    <property type="protein sequence ID" value="KAG8429090.1"/>
    <property type="molecule type" value="Genomic_DNA"/>
</dbReference>
<gene>
    <name evidence="3" type="ORF">GDO86_018328</name>
</gene>
<accession>A0A8T2IDC3</accession>
<dbReference type="Gene3D" id="1.10.10.60">
    <property type="entry name" value="Homeodomain-like"/>
    <property type="match status" value="1"/>
</dbReference>
<dbReference type="Proteomes" id="UP000812440">
    <property type="component" value="Unassembled WGS sequence"/>
</dbReference>
<proteinExistence type="predicted"/>
<evidence type="ECO:0000256" key="1">
    <source>
        <dbReference type="SAM" id="MobiDB-lite"/>
    </source>
</evidence>
<dbReference type="InterPro" id="IPR028002">
    <property type="entry name" value="Myb_DNA-bind_5"/>
</dbReference>
<protein>
    <recommendedName>
        <fullName evidence="2">Myb/SANT-like DNA-binding domain-containing protein</fullName>
    </recommendedName>
</protein>
<comment type="caution">
    <text evidence="3">The sequence shown here is derived from an EMBL/GenBank/DDBJ whole genome shotgun (WGS) entry which is preliminary data.</text>
</comment>
<reference evidence="3" key="1">
    <citation type="thesis" date="2020" institute="ProQuest LLC" country="789 East Eisenhower Parkway, Ann Arbor, MI, USA">
        <title>Comparative Genomics and Chromosome Evolution.</title>
        <authorList>
            <person name="Mudd A.B."/>
        </authorList>
    </citation>
    <scope>NUCLEOTIDE SEQUENCE</scope>
    <source>
        <strain evidence="3">Female2</strain>
        <tissue evidence="3">Blood</tissue>
    </source>
</reference>
<feature type="region of interest" description="Disordered" evidence="1">
    <location>
        <begin position="44"/>
        <end position="71"/>
    </location>
</feature>
<dbReference type="GO" id="GO:0000981">
    <property type="term" value="F:DNA-binding transcription factor activity, RNA polymerase II-specific"/>
    <property type="evidence" value="ECO:0007669"/>
    <property type="project" value="TreeGrafter"/>
</dbReference>
<feature type="non-terminal residue" evidence="3">
    <location>
        <position position="204"/>
    </location>
</feature>